<evidence type="ECO:0000256" key="1">
    <source>
        <dbReference type="SAM" id="MobiDB-lite"/>
    </source>
</evidence>
<evidence type="ECO:0000259" key="2">
    <source>
        <dbReference type="Pfam" id="PF09994"/>
    </source>
</evidence>
<evidence type="ECO:0000313" key="4">
    <source>
        <dbReference type="Proteomes" id="UP001601197"/>
    </source>
</evidence>
<feature type="domain" description="T6SS Phospholipase effector Tle1-like catalytic" evidence="2">
    <location>
        <begin position="3"/>
        <end position="282"/>
    </location>
</feature>
<sequence length="377" mass="42385">MPRRIVICLDGTGDQVGARHPTNVVRLFEMLEADDPTRQLLYYDPGVGTMSSAAARGPVGRRLSRMCGLAFGTGLRTNLAEAYTYLMRHWEPGDLVYVFGFSRGAYTARALVGMLNKPGLMRAGSENLVPYAVAKYAFNQDIDKSEREVARFSHAFCRRTEHEPLWTAVKRNDPRQVSHHALPVAYLGVWDTVKAAGVLRPGNLQWPYTHQLPNAARIRHAVSLDEKRRPFREFLVTRRPEPLCDTAQEVWFAGVHSDVGGTFAHKKGDPLLSTITLKWITDGVCQDLVFRPGAYEEACAVTEEFADAAIHRNGPLWVLAGRRSRRVPEHAMVHASVRLRRERDPEYRPDLPDPTDPGRWADPDWALPKSVSRARTG</sequence>
<dbReference type="Pfam" id="PF09994">
    <property type="entry name" value="T6SS_Tle1-like_cat"/>
    <property type="match status" value="1"/>
</dbReference>
<name>A0ABW6KYC1_9ACTN</name>
<gene>
    <name evidence="3" type="ORF">ACFYNZ_26015</name>
</gene>
<dbReference type="Proteomes" id="UP001601197">
    <property type="component" value="Unassembled WGS sequence"/>
</dbReference>
<comment type="caution">
    <text evidence="3">The sequence shown here is derived from an EMBL/GenBank/DDBJ whole genome shotgun (WGS) entry which is preliminary data.</text>
</comment>
<dbReference type="InterPro" id="IPR018712">
    <property type="entry name" value="Tle1-like_cat"/>
</dbReference>
<dbReference type="PANTHER" id="PTHR33840:SF2">
    <property type="entry name" value="TLE1 PHOSPHOLIPASE DOMAIN-CONTAINING PROTEIN"/>
    <property type="match status" value="1"/>
</dbReference>
<organism evidence="3 4">
    <name type="scientific">Streptomyces kebangsaanensis</name>
    <dbReference type="NCBI Taxonomy" id="864058"/>
    <lineage>
        <taxon>Bacteria</taxon>
        <taxon>Bacillati</taxon>
        <taxon>Actinomycetota</taxon>
        <taxon>Actinomycetes</taxon>
        <taxon>Kitasatosporales</taxon>
        <taxon>Streptomycetaceae</taxon>
        <taxon>Streptomyces</taxon>
    </lineage>
</organism>
<protein>
    <submittedName>
        <fullName evidence="3">DUF2235 domain-containing protein</fullName>
    </submittedName>
</protein>
<dbReference type="EMBL" id="JBIAFJ010000027">
    <property type="protein sequence ID" value="MFE9172884.1"/>
    <property type="molecule type" value="Genomic_DNA"/>
</dbReference>
<proteinExistence type="predicted"/>
<accession>A0ABW6KYC1</accession>
<reference evidence="3 4" key="1">
    <citation type="submission" date="2024-10" db="EMBL/GenBank/DDBJ databases">
        <title>The Natural Products Discovery Center: Release of the First 8490 Sequenced Strains for Exploring Actinobacteria Biosynthetic Diversity.</title>
        <authorList>
            <person name="Kalkreuter E."/>
            <person name="Kautsar S.A."/>
            <person name="Yang D."/>
            <person name="Bader C.D."/>
            <person name="Teijaro C.N."/>
            <person name="Fluegel L."/>
            <person name="Davis C.M."/>
            <person name="Simpson J.R."/>
            <person name="Lauterbach L."/>
            <person name="Steele A.D."/>
            <person name="Gui C."/>
            <person name="Meng S."/>
            <person name="Li G."/>
            <person name="Viehrig K."/>
            <person name="Ye F."/>
            <person name="Su P."/>
            <person name="Kiefer A.F."/>
            <person name="Nichols A."/>
            <person name="Cepeda A.J."/>
            <person name="Yan W."/>
            <person name="Fan B."/>
            <person name="Jiang Y."/>
            <person name="Adhikari A."/>
            <person name="Zheng C.-J."/>
            <person name="Schuster L."/>
            <person name="Cowan T.M."/>
            <person name="Smanski M.J."/>
            <person name="Chevrette M.G."/>
            <person name="De Carvalho L.P.S."/>
            <person name="Shen B."/>
        </authorList>
    </citation>
    <scope>NUCLEOTIDE SEQUENCE [LARGE SCALE GENOMIC DNA]</scope>
    <source>
        <strain evidence="3 4">NPDC007147</strain>
    </source>
</reference>
<evidence type="ECO:0000313" key="3">
    <source>
        <dbReference type="EMBL" id="MFE9172884.1"/>
    </source>
</evidence>
<feature type="region of interest" description="Disordered" evidence="1">
    <location>
        <begin position="343"/>
        <end position="377"/>
    </location>
</feature>
<dbReference type="RefSeq" id="WP_388350912.1">
    <property type="nucleotide sequence ID" value="NZ_JBIAFJ010000027.1"/>
</dbReference>
<dbReference type="PANTHER" id="PTHR33840">
    <property type="match status" value="1"/>
</dbReference>
<keyword evidence="4" id="KW-1185">Reference proteome</keyword>